<dbReference type="EMBL" id="FMJD01000013">
    <property type="protein sequence ID" value="SCM79723.1"/>
    <property type="molecule type" value="Genomic_DNA"/>
</dbReference>
<protein>
    <submittedName>
        <fullName evidence="1">Uncharacterized protein</fullName>
    </submittedName>
</protein>
<sequence length="292" mass="32809">MRAQLLIAVAFLFVGQNIEAKSKEWVTPEPFGGCKFFKRTMAFEGDTAKQTACLLKKVKEQGGGAVEQPIPEWLRSHVGKQVDISDQKLKDYLNKQKIAATDVGGPLAKGAAQKVRYFVIHDTSFPEIPEAKGFPADMDDPGYEWNDIAKKWKGSNLRLQVNLIVSRDGRSHTYYAWGETRPRSATKLELSGKTANIPEARPLFVHVENIQPRLKPTNKWAWIAPPNGLSPKQEERLALLYITASYQAGTWLIPAYHFNIDQGIPQGHDDPQHMDLASWVGRIQAIHNLVEQ</sequence>
<evidence type="ECO:0000313" key="1">
    <source>
        <dbReference type="EMBL" id="SCM79723.1"/>
    </source>
</evidence>
<dbReference type="AlphaFoldDB" id="A0A212LQA9"/>
<dbReference type="RefSeq" id="WP_288198714.1">
    <property type="nucleotide sequence ID" value="NZ_LT608334.1"/>
</dbReference>
<gene>
    <name evidence="1" type="ORF">KL86PLE_90606</name>
</gene>
<proteinExistence type="predicted"/>
<organism evidence="1">
    <name type="scientific">uncultured Pleomorphomonas sp</name>
    <dbReference type="NCBI Taxonomy" id="442121"/>
    <lineage>
        <taxon>Bacteria</taxon>
        <taxon>Pseudomonadati</taxon>
        <taxon>Pseudomonadota</taxon>
        <taxon>Alphaproteobacteria</taxon>
        <taxon>Hyphomicrobiales</taxon>
        <taxon>Pleomorphomonadaceae</taxon>
        <taxon>Pleomorphomonas</taxon>
        <taxon>environmental samples</taxon>
    </lineage>
</organism>
<reference evidence="1" key="1">
    <citation type="submission" date="2016-08" db="EMBL/GenBank/DDBJ databases">
        <authorList>
            <person name="Seilhamer J.J."/>
        </authorList>
    </citation>
    <scope>NUCLEOTIDE SEQUENCE</scope>
    <source>
        <strain evidence="1">86</strain>
    </source>
</reference>
<accession>A0A212LQA9</accession>
<name>A0A212LQA9_9HYPH</name>